<proteinExistence type="inferred from homology"/>
<dbReference type="Pfam" id="PF01722">
    <property type="entry name" value="BolA"/>
    <property type="match status" value="1"/>
</dbReference>
<accession>A0A1L7AGD6</accession>
<dbReference type="Proteomes" id="UP000185494">
    <property type="component" value="Chromosome 1"/>
</dbReference>
<comment type="similarity">
    <text evidence="1">Belongs to the BolA/IbaG family.</text>
</comment>
<dbReference type="AlphaFoldDB" id="A0A1L7AGD6"/>
<organism evidence="2 4">
    <name type="scientific">Roseomonas gilardii</name>
    <dbReference type="NCBI Taxonomy" id="257708"/>
    <lineage>
        <taxon>Bacteria</taxon>
        <taxon>Pseudomonadati</taxon>
        <taxon>Pseudomonadota</taxon>
        <taxon>Alphaproteobacteria</taxon>
        <taxon>Acetobacterales</taxon>
        <taxon>Roseomonadaceae</taxon>
        <taxon>Roseomonas</taxon>
    </lineage>
</organism>
<evidence type="ECO:0000313" key="2">
    <source>
        <dbReference type="EMBL" id="APT57822.1"/>
    </source>
</evidence>
<dbReference type="EMBL" id="JAVVDO010000056">
    <property type="protein sequence ID" value="MDT8333475.1"/>
    <property type="molecule type" value="Genomic_DNA"/>
</dbReference>
<protein>
    <submittedName>
        <fullName evidence="3">BolA family protein</fullName>
    </submittedName>
    <submittedName>
        <fullName evidence="2">BolA family transcriptional regulator</fullName>
    </submittedName>
</protein>
<reference evidence="2 4" key="1">
    <citation type="submission" date="2016-05" db="EMBL/GenBank/DDBJ databases">
        <title>Complete Genome and Methylome Analysis of Psychrotrophic Bacterial Isolates from Antarctic Lake Untersee.</title>
        <authorList>
            <person name="Fomenkov A."/>
            <person name="Akimov V.N."/>
            <person name="Vasilyeva L.V."/>
            <person name="Andersen D."/>
            <person name="Vincze T."/>
            <person name="Roberts R.J."/>
        </authorList>
    </citation>
    <scope>NUCLEOTIDE SEQUENCE [LARGE SCALE GENOMIC DNA]</scope>
    <source>
        <strain evidence="2 4">U14-5</strain>
    </source>
</reference>
<dbReference type="STRING" id="257708.RGI145_12560"/>
<reference evidence="3 5" key="2">
    <citation type="journal article" date="2019" name="Microb. Pathog.">
        <title>Comparison of VITEK 2, MALDI-TOF MS, 16S rRNA gene sequencing, and whole-genome sequencing for identification of Roseomonas mucosa.</title>
        <authorList>
            <person name="Rudolph W.W."/>
            <person name="Gunzer F."/>
            <person name="Trauth M."/>
            <person name="Bunk B."/>
            <person name="Bigge R."/>
            <person name="Schrottner P."/>
        </authorList>
    </citation>
    <scope>NUCLEOTIDE SEQUENCE [LARGE SCALE GENOMIC DNA]</scope>
    <source>
        <strain evidence="3 5">DSM 103800</strain>
    </source>
</reference>
<dbReference type="PANTHER" id="PTHR46230:SF3">
    <property type="entry name" value="SUFE-LIKE PROTEIN 1, CHLOROPLASTIC_MITOCHONDRIAL"/>
    <property type="match status" value="1"/>
</dbReference>
<evidence type="ECO:0000313" key="3">
    <source>
        <dbReference type="EMBL" id="MDT8333475.1"/>
    </source>
</evidence>
<dbReference type="KEGG" id="rgi:RGI145_12560"/>
<reference evidence="3" key="3">
    <citation type="submission" date="2023-09" db="EMBL/GenBank/DDBJ databases">
        <authorList>
            <person name="Schober I."/>
            <person name="Bunk B."/>
        </authorList>
    </citation>
    <scope>NUCLEOTIDE SEQUENCE</scope>
    <source>
        <strain evidence="3">DSM 103800</strain>
    </source>
</reference>
<gene>
    <name evidence="2" type="ORF">RGI145_12560</name>
    <name evidence="3" type="ORF">RQ831_20695</name>
</gene>
<dbReference type="PIRSF" id="PIRSF003113">
    <property type="entry name" value="BolA"/>
    <property type="match status" value="1"/>
</dbReference>
<dbReference type="eggNOG" id="COG0271">
    <property type="taxonomic scope" value="Bacteria"/>
</dbReference>
<evidence type="ECO:0000313" key="5">
    <source>
        <dbReference type="Proteomes" id="UP001258945"/>
    </source>
</evidence>
<evidence type="ECO:0000256" key="1">
    <source>
        <dbReference type="RuleBase" id="RU003860"/>
    </source>
</evidence>
<sequence>MIPEHPHPAGARATRLQAALAKAFPGAEIAVRDDSHQHAGHSGARPGGETHYTVRVVWPGFLGQSRVARQRAVNMALAGEFASGMHALAIEAKAPGEG</sequence>
<dbReference type="SUPFAM" id="SSF82657">
    <property type="entry name" value="BolA-like"/>
    <property type="match status" value="1"/>
</dbReference>
<dbReference type="PANTHER" id="PTHR46230">
    <property type="match status" value="1"/>
</dbReference>
<dbReference type="InterPro" id="IPR036065">
    <property type="entry name" value="BolA-like_sf"/>
</dbReference>
<name>A0A1L7AGD6_9PROT</name>
<dbReference type="EMBL" id="CP015583">
    <property type="protein sequence ID" value="APT57822.1"/>
    <property type="molecule type" value="Genomic_DNA"/>
</dbReference>
<keyword evidence="5" id="KW-1185">Reference proteome</keyword>
<dbReference type="RefSeq" id="WP_075798641.1">
    <property type="nucleotide sequence ID" value="NZ_CP015583.1"/>
</dbReference>
<evidence type="ECO:0000313" key="4">
    <source>
        <dbReference type="Proteomes" id="UP000185494"/>
    </source>
</evidence>
<dbReference type="Gene3D" id="3.30.300.90">
    <property type="entry name" value="BolA-like"/>
    <property type="match status" value="1"/>
</dbReference>
<dbReference type="InterPro" id="IPR002634">
    <property type="entry name" value="BolA"/>
</dbReference>
<dbReference type="Proteomes" id="UP001258945">
    <property type="component" value="Unassembled WGS sequence"/>
</dbReference>
<dbReference type="GO" id="GO:0016226">
    <property type="term" value="P:iron-sulfur cluster assembly"/>
    <property type="evidence" value="ECO:0007669"/>
    <property type="project" value="TreeGrafter"/>
</dbReference>